<dbReference type="EMBL" id="JACCFL010000001">
    <property type="protein sequence ID" value="NYJ25932.1"/>
    <property type="molecule type" value="Genomic_DNA"/>
</dbReference>
<evidence type="ECO:0000256" key="5">
    <source>
        <dbReference type="ARBA" id="ARBA00019465"/>
    </source>
</evidence>
<evidence type="ECO:0000256" key="2">
    <source>
        <dbReference type="ARBA" id="ARBA00004994"/>
    </source>
</evidence>
<evidence type="ECO:0000256" key="6">
    <source>
        <dbReference type="ARBA" id="ARBA00022655"/>
    </source>
</evidence>
<feature type="domain" description="Ketopantoate reductase N-terminal" evidence="12">
    <location>
        <begin position="5"/>
        <end position="150"/>
    </location>
</feature>
<evidence type="ECO:0000256" key="8">
    <source>
        <dbReference type="ARBA" id="ARBA00023002"/>
    </source>
</evidence>
<dbReference type="Gene3D" id="1.10.1040.10">
    <property type="entry name" value="N-(1-d-carboxylethyl)-l-norvaline Dehydrogenase, domain 2"/>
    <property type="match status" value="1"/>
</dbReference>
<comment type="caution">
    <text evidence="14">The sequence shown here is derived from an EMBL/GenBank/DDBJ whole genome shotgun (WGS) entry which is preliminary data.</text>
</comment>
<dbReference type="InterPro" id="IPR050838">
    <property type="entry name" value="Ketopantoate_reductase"/>
</dbReference>
<evidence type="ECO:0000313" key="15">
    <source>
        <dbReference type="Proteomes" id="UP000578352"/>
    </source>
</evidence>
<comment type="catalytic activity">
    <reaction evidence="10 11">
        <text>(R)-pantoate + NADP(+) = 2-dehydropantoate + NADPH + H(+)</text>
        <dbReference type="Rhea" id="RHEA:16233"/>
        <dbReference type="ChEBI" id="CHEBI:11561"/>
        <dbReference type="ChEBI" id="CHEBI:15378"/>
        <dbReference type="ChEBI" id="CHEBI:15980"/>
        <dbReference type="ChEBI" id="CHEBI:57783"/>
        <dbReference type="ChEBI" id="CHEBI:58349"/>
        <dbReference type="EC" id="1.1.1.169"/>
    </reaction>
</comment>
<keyword evidence="7 11" id="KW-0521">NADP</keyword>
<dbReference type="RefSeq" id="WP_218881287.1">
    <property type="nucleotide sequence ID" value="NZ_BAABEH010000001.1"/>
</dbReference>
<evidence type="ECO:0000256" key="1">
    <source>
        <dbReference type="ARBA" id="ARBA00002919"/>
    </source>
</evidence>
<comment type="similarity">
    <text evidence="3 11">Belongs to the ketopantoate reductase family.</text>
</comment>
<dbReference type="AlphaFoldDB" id="A0A853CZ86"/>
<dbReference type="GO" id="GO:0008677">
    <property type="term" value="F:2-dehydropantoate 2-reductase activity"/>
    <property type="evidence" value="ECO:0007669"/>
    <property type="project" value="UniProtKB-EC"/>
</dbReference>
<evidence type="ECO:0000256" key="9">
    <source>
        <dbReference type="ARBA" id="ARBA00032024"/>
    </source>
</evidence>
<feature type="domain" description="Ketopantoate reductase C-terminal" evidence="13">
    <location>
        <begin position="181"/>
        <end position="310"/>
    </location>
</feature>
<evidence type="ECO:0000256" key="7">
    <source>
        <dbReference type="ARBA" id="ARBA00022857"/>
    </source>
</evidence>
<evidence type="ECO:0000259" key="12">
    <source>
        <dbReference type="Pfam" id="PF02558"/>
    </source>
</evidence>
<dbReference type="InterPro" id="IPR013752">
    <property type="entry name" value="KPA_reductase"/>
</dbReference>
<dbReference type="Gene3D" id="3.40.50.720">
    <property type="entry name" value="NAD(P)-binding Rossmann-like Domain"/>
    <property type="match status" value="1"/>
</dbReference>
<reference evidence="14 15" key="1">
    <citation type="submission" date="2020-07" db="EMBL/GenBank/DDBJ databases">
        <title>Sequencing the genomes of 1000 actinobacteria strains.</title>
        <authorList>
            <person name="Klenk H.-P."/>
        </authorList>
    </citation>
    <scope>NUCLEOTIDE SEQUENCE [LARGE SCALE GENOMIC DNA]</scope>
    <source>
        <strain evidence="14 15">DSM 15165</strain>
    </source>
</reference>
<evidence type="ECO:0000256" key="11">
    <source>
        <dbReference type="RuleBase" id="RU362068"/>
    </source>
</evidence>
<dbReference type="NCBIfam" id="TIGR00745">
    <property type="entry name" value="apbA_panE"/>
    <property type="match status" value="1"/>
</dbReference>
<dbReference type="SUPFAM" id="SSF48179">
    <property type="entry name" value="6-phosphogluconate dehydrogenase C-terminal domain-like"/>
    <property type="match status" value="1"/>
</dbReference>
<dbReference type="EC" id="1.1.1.169" evidence="4 11"/>
<evidence type="ECO:0000256" key="10">
    <source>
        <dbReference type="ARBA" id="ARBA00048793"/>
    </source>
</evidence>
<evidence type="ECO:0000256" key="4">
    <source>
        <dbReference type="ARBA" id="ARBA00013014"/>
    </source>
</evidence>
<dbReference type="PANTHER" id="PTHR43765:SF2">
    <property type="entry name" value="2-DEHYDROPANTOATE 2-REDUCTASE"/>
    <property type="match status" value="1"/>
</dbReference>
<dbReference type="Proteomes" id="UP000578352">
    <property type="component" value="Unassembled WGS sequence"/>
</dbReference>
<keyword evidence="6 11" id="KW-0566">Pantothenate biosynthesis</keyword>
<organism evidence="14 15">
    <name type="scientific">Leifsonia shinshuensis</name>
    <dbReference type="NCBI Taxonomy" id="150026"/>
    <lineage>
        <taxon>Bacteria</taxon>
        <taxon>Bacillati</taxon>
        <taxon>Actinomycetota</taxon>
        <taxon>Actinomycetes</taxon>
        <taxon>Micrococcales</taxon>
        <taxon>Microbacteriaceae</taxon>
        <taxon>Leifsonia</taxon>
    </lineage>
</organism>
<dbReference type="SUPFAM" id="SSF51735">
    <property type="entry name" value="NAD(P)-binding Rossmann-fold domains"/>
    <property type="match status" value="1"/>
</dbReference>
<name>A0A853CZ86_9MICO</name>
<dbReference type="Pfam" id="PF02558">
    <property type="entry name" value="ApbA"/>
    <property type="match status" value="1"/>
</dbReference>
<evidence type="ECO:0000313" key="14">
    <source>
        <dbReference type="EMBL" id="NYJ25932.1"/>
    </source>
</evidence>
<dbReference type="PANTHER" id="PTHR43765">
    <property type="entry name" value="2-DEHYDROPANTOATE 2-REDUCTASE-RELATED"/>
    <property type="match status" value="1"/>
</dbReference>
<proteinExistence type="inferred from homology"/>
<dbReference type="UniPathway" id="UPA00028">
    <property type="reaction ID" value="UER00004"/>
</dbReference>
<keyword evidence="8 11" id="KW-0560">Oxidoreductase</keyword>
<evidence type="ECO:0000256" key="3">
    <source>
        <dbReference type="ARBA" id="ARBA00007870"/>
    </source>
</evidence>
<dbReference type="GO" id="GO:0005737">
    <property type="term" value="C:cytoplasm"/>
    <property type="evidence" value="ECO:0007669"/>
    <property type="project" value="TreeGrafter"/>
</dbReference>
<sequence length="334" mass="35600">MTKYTIIGAGAIGGTLGAYLQLGGSDVLLIDSNREHVESVQADGLEIRRPNSVLRVPVPITTPDRAPDRLGAVLLAVKAPATDNASRWIASRLRDDGWVASLQNGLLEPVIAAHVGPTRTVAGFVDLFADLIAPGIIQDGGHGAIALGEHCGPASDRVRALAADLRCWGRPVISDNVPGFLWAKLGFAAMLAATALVDEDMGDLIDRHRRGMHALVREILGVAVAEGVVLEDFDAFAPHAYLGRPTVADRATDSLVAWLATQAKKRSGYWRDLAVHRRGTEVSAQFGPVVQRASRLGLDVPLTRWLIATMADAEAGRLDDGEDALLELDELGRS</sequence>
<dbReference type="InterPro" id="IPR013328">
    <property type="entry name" value="6PGD_dom2"/>
</dbReference>
<dbReference type="InterPro" id="IPR008927">
    <property type="entry name" value="6-PGluconate_DH-like_C_sf"/>
</dbReference>
<dbReference type="InterPro" id="IPR036291">
    <property type="entry name" value="NAD(P)-bd_dom_sf"/>
</dbReference>
<dbReference type="InterPro" id="IPR013332">
    <property type="entry name" value="KPR_N"/>
</dbReference>
<comment type="pathway">
    <text evidence="2 11">Cofactor biosynthesis; (R)-pantothenate biosynthesis; (R)-pantoate from 3-methyl-2-oxobutanoate: step 2/2.</text>
</comment>
<evidence type="ECO:0000259" key="13">
    <source>
        <dbReference type="Pfam" id="PF08546"/>
    </source>
</evidence>
<dbReference type="GO" id="GO:0015940">
    <property type="term" value="P:pantothenate biosynthetic process"/>
    <property type="evidence" value="ECO:0007669"/>
    <property type="project" value="UniProtKB-UniPathway"/>
</dbReference>
<accession>A0A853CZ86</accession>
<gene>
    <name evidence="14" type="ORF">HNR13_004219</name>
</gene>
<dbReference type="Pfam" id="PF08546">
    <property type="entry name" value="ApbA_C"/>
    <property type="match status" value="1"/>
</dbReference>
<comment type="function">
    <text evidence="1 11">Catalyzes the NADPH-dependent reduction of ketopantoate into pantoic acid.</text>
</comment>
<dbReference type="GO" id="GO:0050661">
    <property type="term" value="F:NADP binding"/>
    <property type="evidence" value="ECO:0007669"/>
    <property type="project" value="TreeGrafter"/>
</dbReference>
<protein>
    <recommendedName>
        <fullName evidence="5 11">2-dehydropantoate 2-reductase</fullName>
        <ecNumber evidence="4 11">1.1.1.169</ecNumber>
    </recommendedName>
    <alternativeName>
        <fullName evidence="9 11">Ketopantoate reductase</fullName>
    </alternativeName>
</protein>
<dbReference type="InterPro" id="IPR003710">
    <property type="entry name" value="ApbA"/>
</dbReference>